<dbReference type="InterPro" id="IPR001296">
    <property type="entry name" value="Glyco_trans_1"/>
</dbReference>
<proteinExistence type="predicted"/>
<dbReference type="Proteomes" id="UP000306918">
    <property type="component" value="Unassembled WGS sequence"/>
</dbReference>
<dbReference type="Pfam" id="PF00534">
    <property type="entry name" value="Glycos_transf_1"/>
    <property type="match status" value="1"/>
</dbReference>
<keyword evidence="2" id="KW-0808">Transferase</keyword>
<protein>
    <submittedName>
        <fullName evidence="2">Glycosyltransferase family 4 protein</fullName>
    </submittedName>
</protein>
<dbReference type="Gene3D" id="3.40.50.2000">
    <property type="entry name" value="Glycogen Phosphorylase B"/>
    <property type="match status" value="2"/>
</dbReference>
<dbReference type="InterPro" id="IPR050194">
    <property type="entry name" value="Glycosyltransferase_grp1"/>
</dbReference>
<reference evidence="2 3" key="1">
    <citation type="submission" date="2019-04" db="EMBL/GenBank/DDBJ databases">
        <title>Niastella caeni sp. nov., isolated from activated sludge.</title>
        <authorList>
            <person name="Sheng M."/>
        </authorList>
    </citation>
    <scope>NUCLEOTIDE SEQUENCE [LARGE SCALE GENOMIC DNA]</scope>
    <source>
        <strain evidence="2 3">HX-2-15</strain>
    </source>
</reference>
<name>A0A4S8I0P6_9BACT</name>
<dbReference type="GO" id="GO:0016757">
    <property type="term" value="F:glycosyltransferase activity"/>
    <property type="evidence" value="ECO:0007669"/>
    <property type="project" value="InterPro"/>
</dbReference>
<keyword evidence="3" id="KW-1185">Reference proteome</keyword>
<evidence type="ECO:0000313" key="2">
    <source>
        <dbReference type="EMBL" id="THU41530.1"/>
    </source>
</evidence>
<evidence type="ECO:0000313" key="3">
    <source>
        <dbReference type="Proteomes" id="UP000306918"/>
    </source>
</evidence>
<organism evidence="2 3">
    <name type="scientific">Niastella caeni</name>
    <dbReference type="NCBI Taxonomy" id="2569763"/>
    <lineage>
        <taxon>Bacteria</taxon>
        <taxon>Pseudomonadati</taxon>
        <taxon>Bacteroidota</taxon>
        <taxon>Chitinophagia</taxon>
        <taxon>Chitinophagales</taxon>
        <taxon>Chitinophagaceae</taxon>
        <taxon>Niastella</taxon>
    </lineage>
</organism>
<dbReference type="CDD" id="cd03801">
    <property type="entry name" value="GT4_PimA-like"/>
    <property type="match status" value="1"/>
</dbReference>
<accession>A0A4S8I0P6</accession>
<dbReference type="SUPFAM" id="SSF53756">
    <property type="entry name" value="UDP-Glycosyltransferase/glycogen phosphorylase"/>
    <property type="match status" value="1"/>
</dbReference>
<comment type="caution">
    <text evidence="2">The sequence shown here is derived from an EMBL/GenBank/DDBJ whole genome shotgun (WGS) entry which is preliminary data.</text>
</comment>
<evidence type="ECO:0000259" key="1">
    <source>
        <dbReference type="Pfam" id="PF00534"/>
    </source>
</evidence>
<gene>
    <name evidence="2" type="ORF">FAM09_05325</name>
</gene>
<feature type="domain" description="Glycosyl transferase family 1" evidence="1">
    <location>
        <begin position="170"/>
        <end position="320"/>
    </location>
</feature>
<dbReference type="AlphaFoldDB" id="A0A4S8I0P6"/>
<dbReference type="OrthoDB" id="832722at2"/>
<dbReference type="EMBL" id="STFF01000001">
    <property type="protein sequence ID" value="THU41530.1"/>
    <property type="molecule type" value="Genomic_DNA"/>
</dbReference>
<dbReference type="PANTHER" id="PTHR45947">
    <property type="entry name" value="SULFOQUINOVOSYL TRANSFERASE SQD2"/>
    <property type="match status" value="1"/>
</dbReference>
<sequence>MAEKPELIVFSQYKLGGVQNFYYNLLSNDPYQAFDKKWIFSDDVNSDDPKLPALFNCCEEIVFPLQQTPGEDAYIRASRLEKLISERAGAVLTNFDLELSTLHLHRRNNKTIFFICHDEWYLSRAVRFDFLIDVFIAHNIEFYNRLRSLLPKRKNDVYYLPYGVNIPSIQRKPNVDKELKIVIAARLQPEKGTNDLPVINRLLQEQGITVKWTIIGNGPEKTYLQQELKDNAEFFTFSKNQEVVNEMANNDIFILPSRLDGLPVAMLEAMSVGCVPVISKFNEGITAVVTNDIGYVLPVGDNNAFASAIAELHYNRQELETKSKAALRLINEKYEVKERSKEYFDLFLRYKELKKKKRLKIPNYGSGYLSHPWIPAIASKTLRKIRKVLSEK</sequence>
<dbReference type="RefSeq" id="WP_136576019.1">
    <property type="nucleotide sequence ID" value="NZ_STFF01000001.1"/>
</dbReference>
<dbReference type="PANTHER" id="PTHR45947:SF3">
    <property type="entry name" value="SULFOQUINOVOSYL TRANSFERASE SQD2"/>
    <property type="match status" value="1"/>
</dbReference>